<organism evidence="2 3">
    <name type="scientific">Marinihelvus fidelis</name>
    <dbReference type="NCBI Taxonomy" id="2613842"/>
    <lineage>
        <taxon>Bacteria</taxon>
        <taxon>Pseudomonadati</taxon>
        <taxon>Pseudomonadota</taxon>
        <taxon>Gammaproteobacteria</taxon>
        <taxon>Chromatiales</taxon>
        <taxon>Wenzhouxiangellaceae</taxon>
        <taxon>Marinihelvus</taxon>
    </lineage>
</organism>
<keyword evidence="3" id="KW-1185">Reference proteome</keyword>
<dbReference type="InterPro" id="IPR036249">
    <property type="entry name" value="Thioredoxin-like_sf"/>
</dbReference>
<reference evidence="2 3" key="1">
    <citation type="submission" date="2019-09" db="EMBL/GenBank/DDBJ databases">
        <title>Wenzhouxiangella sp. Genome sequencing and assembly.</title>
        <authorList>
            <person name="Zhang R."/>
        </authorList>
    </citation>
    <scope>NUCLEOTIDE SEQUENCE [LARGE SCALE GENOMIC DNA]</scope>
    <source>
        <strain evidence="2 3">W260</strain>
    </source>
</reference>
<evidence type="ECO:0000313" key="2">
    <source>
        <dbReference type="EMBL" id="KAA9134211.1"/>
    </source>
</evidence>
<feature type="signal peptide" evidence="1">
    <location>
        <begin position="1"/>
        <end position="24"/>
    </location>
</feature>
<dbReference type="AlphaFoldDB" id="A0A5N0THY1"/>
<dbReference type="RefSeq" id="WP_150862574.1">
    <property type="nucleotide sequence ID" value="NZ_VYXP01000001.1"/>
</dbReference>
<dbReference type="Pfam" id="PF13899">
    <property type="entry name" value="Thioredoxin_7"/>
    <property type="match status" value="1"/>
</dbReference>
<keyword evidence="1" id="KW-0732">Signal</keyword>
<protein>
    <submittedName>
        <fullName evidence="2">Thioredoxin family protein</fullName>
    </submittedName>
</protein>
<dbReference type="Proteomes" id="UP000325372">
    <property type="component" value="Unassembled WGS sequence"/>
</dbReference>
<dbReference type="EMBL" id="VYXP01000001">
    <property type="protein sequence ID" value="KAA9134211.1"/>
    <property type="molecule type" value="Genomic_DNA"/>
</dbReference>
<evidence type="ECO:0000256" key="1">
    <source>
        <dbReference type="SAM" id="SignalP"/>
    </source>
</evidence>
<dbReference type="SUPFAM" id="SSF52833">
    <property type="entry name" value="Thioredoxin-like"/>
    <property type="match status" value="1"/>
</dbReference>
<comment type="caution">
    <text evidence="2">The sequence shown here is derived from an EMBL/GenBank/DDBJ whole genome shotgun (WGS) entry which is preliminary data.</text>
</comment>
<gene>
    <name evidence="2" type="ORF">F3N42_01315</name>
</gene>
<proteinExistence type="predicted"/>
<accession>A0A5N0THY1</accession>
<evidence type="ECO:0000313" key="3">
    <source>
        <dbReference type="Proteomes" id="UP000325372"/>
    </source>
</evidence>
<dbReference type="Gene3D" id="3.40.30.10">
    <property type="entry name" value="Glutaredoxin"/>
    <property type="match status" value="1"/>
</dbReference>
<name>A0A5N0THY1_9GAMM</name>
<feature type="chain" id="PRO_5024456689" evidence="1">
    <location>
        <begin position="25"/>
        <end position="264"/>
    </location>
</feature>
<sequence length="264" mass="29126">MLRKLSQTLILALILAVLSPLALASSPGEPTLYPETSSYSEIHNSIEAARTVARDRGKLLMVVMGADWCHDSRGFIDLLADPGFRALVDERYVVQRVNVGYYDFVRDVIQAWDVPVIYGTPTVLVIEPASDTVLNRNTLPYWRNAASMSASDAIDYFDAYTPGPPPPAPATSPELAAALADIDAFEREQAERIYAAYADIGAMMRDLDGERPGPGFREKWDSLAAMRAQITVDLAELRRQAHQQASSGADPIELDFPEYSLYLD</sequence>